<sequence>MTSMAAYQLKDLEKRTILQLRGLARDVHTSMKNDGFDANNTCVGLDDDIKNIKQKKADGMFRDVSKKRSSKNDPNTNTQLGDLDNLYGENDSENSFDDDLVHFFPSTSSPRSTMVGQINIHLIRQVL</sequence>
<reference evidence="2 3" key="1">
    <citation type="journal article" date="2016" name="Proc. Natl. Acad. Sci. U.S.A.">
        <title>Lipid metabolic changes in an early divergent fungus govern the establishment of a mutualistic symbiosis with endobacteria.</title>
        <authorList>
            <person name="Lastovetsky O.A."/>
            <person name="Gaspar M.L."/>
            <person name="Mondo S.J."/>
            <person name="LaButti K.M."/>
            <person name="Sandor L."/>
            <person name="Grigoriev I.V."/>
            <person name="Henry S.A."/>
            <person name="Pawlowska T.E."/>
        </authorList>
    </citation>
    <scope>NUCLEOTIDE SEQUENCE [LARGE SCALE GENOMIC DNA]</scope>
    <source>
        <strain evidence="2 3">ATCC 11559</strain>
    </source>
</reference>
<evidence type="ECO:0000313" key="2">
    <source>
        <dbReference type="EMBL" id="ORE23355.1"/>
    </source>
</evidence>
<protein>
    <submittedName>
        <fullName evidence="2">Uncharacterized protein</fullName>
    </submittedName>
</protein>
<dbReference type="Proteomes" id="UP000242381">
    <property type="component" value="Unassembled WGS sequence"/>
</dbReference>
<evidence type="ECO:0000313" key="3">
    <source>
        <dbReference type="Proteomes" id="UP000242381"/>
    </source>
</evidence>
<dbReference type="EMBL" id="KV921259">
    <property type="protein sequence ID" value="ORE23355.1"/>
    <property type="molecule type" value="Genomic_DNA"/>
</dbReference>
<organism evidence="2 3">
    <name type="scientific">Rhizopus microsporus</name>
    <dbReference type="NCBI Taxonomy" id="58291"/>
    <lineage>
        <taxon>Eukaryota</taxon>
        <taxon>Fungi</taxon>
        <taxon>Fungi incertae sedis</taxon>
        <taxon>Mucoromycota</taxon>
        <taxon>Mucoromycotina</taxon>
        <taxon>Mucoromycetes</taxon>
        <taxon>Mucorales</taxon>
        <taxon>Mucorineae</taxon>
        <taxon>Rhizopodaceae</taxon>
        <taxon>Rhizopus</taxon>
    </lineage>
</organism>
<evidence type="ECO:0000256" key="1">
    <source>
        <dbReference type="SAM" id="MobiDB-lite"/>
    </source>
</evidence>
<dbReference type="AlphaFoldDB" id="A0A1X0SGB9"/>
<accession>A0A1X0SGB9</accession>
<feature type="region of interest" description="Disordered" evidence="1">
    <location>
        <begin position="60"/>
        <end position="91"/>
    </location>
</feature>
<proteinExistence type="predicted"/>
<gene>
    <name evidence="2" type="ORF">BCV71DRAFT_259556</name>
</gene>
<name>A0A1X0SGB9_RHIZD</name>